<dbReference type="SUPFAM" id="SSF52343">
    <property type="entry name" value="Ferredoxin reductase-like, C-terminal NADP-linked domain"/>
    <property type="match status" value="1"/>
</dbReference>
<evidence type="ECO:0000313" key="10">
    <source>
        <dbReference type="EMBL" id="ETN98697.1"/>
    </source>
</evidence>
<dbReference type="InterPro" id="IPR017938">
    <property type="entry name" value="Riboflavin_synthase-like_b-brl"/>
</dbReference>
<dbReference type="Gene3D" id="2.40.30.10">
    <property type="entry name" value="Translation factors"/>
    <property type="match status" value="1"/>
</dbReference>
<dbReference type="EC" id="1.6.2.2" evidence="7"/>
<sequence length="273" mass="31182">MGSFCGKMQKKSQELHTTQSSNEKELQCALNDNFTPFKIIKIEDMTHNTKIYRFGLPKDQCLRLPVGNHLSIQCNENTSNTVTRSYTPISTNQDKEYFDLMIKIYKDGASYKLILCCDSFQNHFFLGRMSQILNKLCVGDEVLMCGPLGRIEYGKNNNLNEFRIGKGAKASCLSNVTKIGLIGGGTGIAPLYQIIRHVFENRHSKNNVECSLLFANHSETDILLFKEIEKICANCTNIKVFFTCTKVNNDAYHKLKKRTVFTYKQNYTYTKDN</sequence>
<reference evidence="10 11" key="1">
    <citation type="journal article" date="2013" name="Curr. Biol.">
        <title>The Genome of the Foraminiferan Reticulomyxa filosa.</title>
        <authorList>
            <person name="Glockner G."/>
            <person name="Hulsmann N."/>
            <person name="Schleicher M."/>
            <person name="Noegel A.A."/>
            <person name="Eichinger L."/>
            <person name="Gallinger C."/>
            <person name="Pawlowski J."/>
            <person name="Sierra R."/>
            <person name="Euteneuer U."/>
            <person name="Pillet L."/>
            <person name="Moustafa A."/>
            <person name="Platzer M."/>
            <person name="Groth M."/>
            <person name="Szafranski K."/>
            <person name="Schliwa M."/>
        </authorList>
    </citation>
    <scope>NUCLEOTIDE SEQUENCE [LARGE SCALE GENOMIC DNA]</scope>
</reference>
<evidence type="ECO:0000313" key="11">
    <source>
        <dbReference type="Proteomes" id="UP000023152"/>
    </source>
</evidence>
<dbReference type="InterPro" id="IPR039261">
    <property type="entry name" value="FNR_nucleotide-bd"/>
</dbReference>
<name>X6L9H4_RETFI</name>
<keyword evidence="2 6" id="KW-0285">Flavoprotein</keyword>
<evidence type="ECO:0000256" key="3">
    <source>
        <dbReference type="ARBA" id="ARBA00022827"/>
    </source>
</evidence>
<feature type="binding site" evidence="6">
    <location>
        <position position="86"/>
    </location>
    <ligand>
        <name>FAD</name>
        <dbReference type="ChEBI" id="CHEBI:57692"/>
    </ligand>
</feature>
<dbReference type="Pfam" id="PF00175">
    <property type="entry name" value="NAD_binding_1"/>
    <property type="match status" value="1"/>
</dbReference>
<comment type="similarity">
    <text evidence="7">Belongs to the flavoprotein pyridine nucleotide cytochrome reductase family.</text>
</comment>
<dbReference type="PRINTS" id="PR00406">
    <property type="entry name" value="CYTB5RDTASE"/>
</dbReference>
<evidence type="ECO:0000256" key="2">
    <source>
        <dbReference type="ARBA" id="ARBA00022630"/>
    </source>
</evidence>
<evidence type="ECO:0000259" key="9">
    <source>
        <dbReference type="PROSITE" id="PS51384"/>
    </source>
</evidence>
<feature type="binding site" evidence="6">
    <location>
        <position position="130"/>
    </location>
    <ligand>
        <name>FAD</name>
        <dbReference type="ChEBI" id="CHEBI:57692"/>
    </ligand>
</feature>
<comment type="caution">
    <text evidence="10">The sequence shown here is derived from an EMBL/GenBank/DDBJ whole genome shotgun (WGS) entry which is preliminary data.</text>
</comment>
<dbReference type="Proteomes" id="UP000023152">
    <property type="component" value="Unassembled WGS sequence"/>
</dbReference>
<evidence type="ECO:0000256" key="8">
    <source>
        <dbReference type="SAM" id="MobiDB-lite"/>
    </source>
</evidence>
<keyword evidence="11" id="KW-1185">Reference proteome</keyword>
<evidence type="ECO:0000256" key="5">
    <source>
        <dbReference type="ARBA" id="ARBA00023027"/>
    </source>
</evidence>
<dbReference type="EMBL" id="ASPP01045997">
    <property type="protein sequence ID" value="ETN98697.1"/>
    <property type="molecule type" value="Genomic_DNA"/>
</dbReference>
<evidence type="ECO:0000256" key="6">
    <source>
        <dbReference type="PIRSR" id="PIRSR601834-1"/>
    </source>
</evidence>
<dbReference type="PROSITE" id="PS51384">
    <property type="entry name" value="FAD_FR"/>
    <property type="match status" value="1"/>
</dbReference>
<feature type="domain" description="FAD-binding FR-type" evidence="9">
    <location>
        <begin position="32"/>
        <end position="154"/>
    </location>
</feature>
<dbReference type="PANTHER" id="PTHR19370">
    <property type="entry name" value="NADH-CYTOCHROME B5 REDUCTASE"/>
    <property type="match status" value="1"/>
</dbReference>
<keyword evidence="4 7" id="KW-0560">Oxidoreductase</keyword>
<dbReference type="GO" id="GO:0090524">
    <property type="term" value="F:cytochrome-b5 reductase activity, acting on NADH"/>
    <property type="evidence" value="ECO:0007669"/>
    <property type="project" value="UniProtKB-EC"/>
</dbReference>
<feature type="region of interest" description="Disordered" evidence="8">
    <location>
        <begin position="1"/>
        <end position="20"/>
    </location>
</feature>
<dbReference type="InterPro" id="IPR001709">
    <property type="entry name" value="Flavoprot_Pyr_Nucl_cyt_Rdtase"/>
</dbReference>
<comment type="cofactor">
    <cofactor evidence="1 6 7">
        <name>FAD</name>
        <dbReference type="ChEBI" id="CHEBI:57692"/>
    </cofactor>
</comment>
<dbReference type="AlphaFoldDB" id="X6L9H4"/>
<proteinExistence type="inferred from homology"/>
<dbReference type="PRINTS" id="PR00371">
    <property type="entry name" value="FPNCR"/>
</dbReference>
<feature type="binding site" evidence="6">
    <location>
        <position position="129"/>
    </location>
    <ligand>
        <name>FAD</name>
        <dbReference type="ChEBI" id="CHEBI:57692"/>
    </ligand>
</feature>
<dbReference type="InterPro" id="IPR017927">
    <property type="entry name" value="FAD-bd_FR_type"/>
</dbReference>
<comment type="catalytic activity">
    <reaction evidence="7">
        <text>2 Fe(III)-[cytochrome b5] + NADH = 2 Fe(II)-[cytochrome b5] + NAD(+) + H(+)</text>
        <dbReference type="Rhea" id="RHEA:46680"/>
        <dbReference type="Rhea" id="RHEA-COMP:10438"/>
        <dbReference type="Rhea" id="RHEA-COMP:10439"/>
        <dbReference type="ChEBI" id="CHEBI:15378"/>
        <dbReference type="ChEBI" id="CHEBI:29033"/>
        <dbReference type="ChEBI" id="CHEBI:29034"/>
        <dbReference type="ChEBI" id="CHEBI:57540"/>
        <dbReference type="ChEBI" id="CHEBI:57945"/>
        <dbReference type="EC" id="1.6.2.2"/>
    </reaction>
</comment>
<dbReference type="SUPFAM" id="SSF63380">
    <property type="entry name" value="Riboflavin synthase domain-like"/>
    <property type="match status" value="1"/>
</dbReference>
<dbReference type="InterPro" id="IPR001834">
    <property type="entry name" value="CBR-like"/>
</dbReference>
<dbReference type="InterPro" id="IPR001433">
    <property type="entry name" value="OxRdtase_FAD/NAD-bd"/>
</dbReference>
<dbReference type="OrthoDB" id="432685at2759"/>
<evidence type="ECO:0000256" key="7">
    <source>
        <dbReference type="RuleBase" id="RU361226"/>
    </source>
</evidence>
<evidence type="ECO:0000256" key="4">
    <source>
        <dbReference type="ARBA" id="ARBA00023002"/>
    </source>
</evidence>
<organism evidence="10 11">
    <name type="scientific">Reticulomyxa filosa</name>
    <dbReference type="NCBI Taxonomy" id="46433"/>
    <lineage>
        <taxon>Eukaryota</taxon>
        <taxon>Sar</taxon>
        <taxon>Rhizaria</taxon>
        <taxon>Retaria</taxon>
        <taxon>Foraminifera</taxon>
        <taxon>Monothalamids</taxon>
        <taxon>Reticulomyxidae</taxon>
        <taxon>Reticulomyxa</taxon>
    </lineage>
</organism>
<feature type="binding site" evidence="6">
    <location>
        <position position="103"/>
    </location>
    <ligand>
        <name>FAD</name>
        <dbReference type="ChEBI" id="CHEBI:57692"/>
    </ligand>
</feature>
<feature type="binding site" evidence="6">
    <location>
        <position position="84"/>
    </location>
    <ligand>
        <name>FAD</name>
        <dbReference type="ChEBI" id="CHEBI:57692"/>
    </ligand>
</feature>
<evidence type="ECO:0000256" key="1">
    <source>
        <dbReference type="ARBA" id="ARBA00001974"/>
    </source>
</evidence>
<dbReference type="InterPro" id="IPR008333">
    <property type="entry name" value="Cbr1-like_FAD-bd_dom"/>
</dbReference>
<dbReference type="Pfam" id="PF00970">
    <property type="entry name" value="FAD_binding_6"/>
    <property type="match status" value="1"/>
</dbReference>
<gene>
    <name evidence="10" type="ORF">RFI_38794</name>
</gene>
<dbReference type="CDD" id="cd06183">
    <property type="entry name" value="cyt_b5_reduct_like"/>
    <property type="match status" value="1"/>
</dbReference>
<keyword evidence="5 7" id="KW-0520">NAD</keyword>
<dbReference type="Gene3D" id="3.40.50.80">
    <property type="entry name" value="Nucleotide-binding domain of ferredoxin-NADP reductase (FNR) module"/>
    <property type="match status" value="1"/>
</dbReference>
<protein>
    <recommendedName>
        <fullName evidence="7">NADH-cytochrome b5 reductase</fullName>
        <ecNumber evidence="7">1.6.2.2</ecNumber>
    </recommendedName>
</protein>
<keyword evidence="3 6" id="KW-0274">FAD</keyword>
<accession>X6L9H4</accession>